<dbReference type="GO" id="GO:0016779">
    <property type="term" value="F:nucleotidyltransferase activity"/>
    <property type="evidence" value="ECO:0007669"/>
    <property type="project" value="UniProtKB-KW"/>
</dbReference>
<dbReference type="InterPro" id="IPR020039">
    <property type="entry name" value="PseF"/>
</dbReference>
<dbReference type="SUPFAM" id="SSF53448">
    <property type="entry name" value="Nucleotide-diphospho-sugar transferases"/>
    <property type="match status" value="1"/>
</dbReference>
<keyword evidence="2" id="KW-1185">Reference proteome</keyword>
<dbReference type="NCBIfam" id="TIGR03584">
    <property type="entry name" value="PseF"/>
    <property type="match status" value="1"/>
</dbReference>
<dbReference type="Pfam" id="PF02348">
    <property type="entry name" value="CTP_transf_3"/>
    <property type="match status" value="1"/>
</dbReference>
<reference evidence="1 2" key="1">
    <citation type="submission" date="2021-01" db="EMBL/GenBank/DDBJ databases">
        <title>Brevundimonas vitis sp. nov., an bacterium isolated from grape (Vitis vinifera).</title>
        <authorList>
            <person name="Jiang L."/>
            <person name="Lee J."/>
        </authorList>
    </citation>
    <scope>NUCLEOTIDE SEQUENCE [LARGE SCALE GENOMIC DNA]</scope>
    <source>
        <strain evidence="1 2">GRTSA-9</strain>
    </source>
</reference>
<protein>
    <submittedName>
        <fullName evidence="1">Pseudaminic acid cytidylyltransferase</fullName>
        <ecNumber evidence="1">2.7.7.81</ecNumber>
    </submittedName>
</protein>
<evidence type="ECO:0000313" key="2">
    <source>
        <dbReference type="Proteomes" id="UP000595448"/>
    </source>
</evidence>
<accession>A0ABX7BKV8</accession>
<name>A0ABX7BKV8_9CAUL</name>
<dbReference type="InterPro" id="IPR003329">
    <property type="entry name" value="Cytidylyl_trans"/>
</dbReference>
<dbReference type="Gene3D" id="3.90.550.10">
    <property type="entry name" value="Spore Coat Polysaccharide Biosynthesis Protein SpsA, Chain A"/>
    <property type="match status" value="1"/>
</dbReference>
<proteinExistence type="predicted"/>
<dbReference type="InterPro" id="IPR050793">
    <property type="entry name" value="CMP-NeuNAc_synthase"/>
</dbReference>
<dbReference type="CDD" id="cd02513">
    <property type="entry name" value="CMP-NeuAc_Synthase"/>
    <property type="match status" value="1"/>
</dbReference>
<dbReference type="RefSeq" id="WP_201102572.1">
    <property type="nucleotide sequence ID" value="NZ_CP067977.1"/>
</dbReference>
<dbReference type="Proteomes" id="UP000595448">
    <property type="component" value="Chromosome"/>
</dbReference>
<dbReference type="PANTHER" id="PTHR21485">
    <property type="entry name" value="HAD SUPERFAMILY MEMBERS CMAS AND KDSC"/>
    <property type="match status" value="1"/>
</dbReference>
<organism evidence="1 2">
    <name type="scientific">Brevundimonas vitisensis</name>
    <dbReference type="NCBI Taxonomy" id="2800818"/>
    <lineage>
        <taxon>Bacteria</taxon>
        <taxon>Pseudomonadati</taxon>
        <taxon>Pseudomonadota</taxon>
        <taxon>Alphaproteobacteria</taxon>
        <taxon>Caulobacterales</taxon>
        <taxon>Caulobacteraceae</taxon>
        <taxon>Brevundimonas</taxon>
    </lineage>
</organism>
<gene>
    <name evidence="1" type="primary">pseF</name>
    <name evidence="1" type="ORF">JIP62_12960</name>
</gene>
<dbReference type="PANTHER" id="PTHR21485:SF6">
    <property type="entry name" value="N-ACYLNEURAMINATE CYTIDYLYLTRANSFERASE-RELATED"/>
    <property type="match status" value="1"/>
</dbReference>
<dbReference type="InterPro" id="IPR029044">
    <property type="entry name" value="Nucleotide-diphossugar_trans"/>
</dbReference>
<sequence length="231" mass="24948">MKRLAIIPARGGSKRFPRKNIRHFAGRPIIGWSIAAALDSGLFDAVMVSTDDAEIAAVAEEEGASVPFRRSPATSGDHATLVEVMAEVVGAYADKGQTFDAVCCILPTAPLLTAARLAEGAQMFASGRFDSVFALVAFPAPVQRALRRDADGMASMLHPEHYASRSQDLEPAYHDAGQFYWASAATWLSRASVFAGRAGTLVLDPMESQDIDTEADWRLAELKHQWRKTGA</sequence>
<dbReference type="EMBL" id="CP067977">
    <property type="protein sequence ID" value="QQQ18200.1"/>
    <property type="molecule type" value="Genomic_DNA"/>
</dbReference>
<keyword evidence="1" id="KW-0548">Nucleotidyltransferase</keyword>
<dbReference type="EC" id="2.7.7.81" evidence="1"/>
<keyword evidence="1" id="KW-0808">Transferase</keyword>
<evidence type="ECO:0000313" key="1">
    <source>
        <dbReference type="EMBL" id="QQQ18200.1"/>
    </source>
</evidence>